<accession>A0A848J2B6</accession>
<sequence>MNKSKIFNYLIELLIVIVGVSIAFWLNTQADSKKERDILNGYYREFLNELEEDRSLLEKNISNSISKQENMIRASQLYQKPTVSIDSLVMYAMEIGNYYFFTPNDITYRSMINSGDLKLITDLSLKRKLTRLYKLYNVIDEAQQNHLQALDENYFPLIVNQIDYEKGEAISSIDGNLLIKNYFIFSINELDAHIYLYKKAMKLNEELDSLIMTQNDNLI</sequence>
<gene>
    <name evidence="2" type="ORF">HH304_16080</name>
</gene>
<dbReference type="RefSeq" id="WP_169683519.1">
    <property type="nucleotide sequence ID" value="NZ_JABBNU010000010.1"/>
</dbReference>
<keyword evidence="1" id="KW-0472">Membrane</keyword>
<comment type="caution">
    <text evidence="2">The sequence shown here is derived from an EMBL/GenBank/DDBJ whole genome shotgun (WGS) entry which is preliminary data.</text>
</comment>
<keyword evidence="3" id="KW-1185">Reference proteome</keyword>
<keyword evidence="1" id="KW-0812">Transmembrane</keyword>
<evidence type="ECO:0000313" key="2">
    <source>
        <dbReference type="EMBL" id="NMM49926.1"/>
    </source>
</evidence>
<evidence type="ECO:0000256" key="1">
    <source>
        <dbReference type="SAM" id="Phobius"/>
    </source>
</evidence>
<feature type="transmembrane region" description="Helical" evidence="1">
    <location>
        <begin position="6"/>
        <end position="26"/>
    </location>
</feature>
<dbReference type="AlphaFoldDB" id="A0A848J2B6"/>
<name>A0A848J2B6_9BACT</name>
<reference evidence="2 3" key="1">
    <citation type="submission" date="2020-04" db="EMBL/GenBank/DDBJ databases">
        <title>Flammeovirgaceae bacterium KN852 isolated from deep sea.</title>
        <authorList>
            <person name="Zhang D.-C."/>
        </authorList>
    </citation>
    <scope>NUCLEOTIDE SEQUENCE [LARGE SCALE GENOMIC DNA]</scope>
    <source>
        <strain evidence="2 3">KN852</strain>
    </source>
</reference>
<evidence type="ECO:0000313" key="3">
    <source>
        <dbReference type="Proteomes" id="UP000559010"/>
    </source>
</evidence>
<proteinExistence type="predicted"/>
<organism evidence="2 3">
    <name type="scientific">Marinigracilibium pacificum</name>
    <dbReference type="NCBI Taxonomy" id="2729599"/>
    <lineage>
        <taxon>Bacteria</taxon>
        <taxon>Pseudomonadati</taxon>
        <taxon>Bacteroidota</taxon>
        <taxon>Cytophagia</taxon>
        <taxon>Cytophagales</taxon>
        <taxon>Flammeovirgaceae</taxon>
        <taxon>Marinigracilibium</taxon>
    </lineage>
</organism>
<dbReference type="Proteomes" id="UP000559010">
    <property type="component" value="Unassembled WGS sequence"/>
</dbReference>
<keyword evidence="1" id="KW-1133">Transmembrane helix</keyword>
<dbReference type="EMBL" id="JABBNU010000010">
    <property type="protein sequence ID" value="NMM49926.1"/>
    <property type="molecule type" value="Genomic_DNA"/>
</dbReference>
<protein>
    <submittedName>
        <fullName evidence="2">Uncharacterized protein</fullName>
    </submittedName>
</protein>